<dbReference type="InterPro" id="IPR003280">
    <property type="entry name" value="2pore_dom_K_chnl"/>
</dbReference>
<keyword evidence="4 5" id="KW-0472">Membrane</keyword>
<evidence type="ECO:0000256" key="2">
    <source>
        <dbReference type="ARBA" id="ARBA00022692"/>
    </source>
</evidence>
<proteinExistence type="predicted"/>
<dbReference type="PANTHER" id="PTHR11003:SF334">
    <property type="entry name" value="FI03418P"/>
    <property type="match status" value="1"/>
</dbReference>
<protein>
    <submittedName>
        <fullName evidence="6">Uncharacterized protein</fullName>
    </submittedName>
</protein>
<dbReference type="SUPFAM" id="SSF81324">
    <property type="entry name" value="Voltage-gated potassium channels"/>
    <property type="match status" value="1"/>
</dbReference>
<comment type="subcellular location">
    <subcellularLocation>
        <location evidence="1">Membrane</location>
        <topology evidence="1">Multi-pass membrane protein</topology>
    </subcellularLocation>
</comment>
<sequence>MSRQPTEYVEEGRPSRCSLVLYYTWKLCTCLFSHVALVSLVVAYCLLGAITFHNLESENELKVKKNISKIRHNVTEELWRLFQEAPVLILVNWTDTVKERLQLFETDLLRSMKSDGWDGSEAEKVEQWTFSGALFYSIIVITTIEVPERRFAAFRQKLSTGITTVFTVFVFMKSITPHIAL</sequence>
<keyword evidence="2 5" id="KW-0812">Transmembrane</keyword>
<dbReference type="AlphaFoldDB" id="A0A7R9GRX6"/>
<accession>A0A7R9GRX6</accession>
<reference evidence="6" key="1">
    <citation type="submission" date="2020-11" db="EMBL/GenBank/DDBJ databases">
        <authorList>
            <person name="Tran Van P."/>
        </authorList>
    </citation>
    <scope>NUCLEOTIDE SEQUENCE</scope>
</reference>
<feature type="transmembrane region" description="Helical" evidence="5">
    <location>
        <begin position="128"/>
        <end position="146"/>
    </location>
</feature>
<gene>
    <name evidence="6" type="ORF">TCEB3V08_LOCUS2383</name>
</gene>
<dbReference type="Gene3D" id="1.10.287.70">
    <property type="match status" value="1"/>
</dbReference>
<keyword evidence="3 5" id="KW-1133">Transmembrane helix</keyword>
<organism evidence="6">
    <name type="scientific">Timema cristinae</name>
    <name type="common">Walking stick</name>
    <dbReference type="NCBI Taxonomy" id="61476"/>
    <lineage>
        <taxon>Eukaryota</taxon>
        <taxon>Metazoa</taxon>
        <taxon>Ecdysozoa</taxon>
        <taxon>Arthropoda</taxon>
        <taxon>Hexapoda</taxon>
        <taxon>Insecta</taxon>
        <taxon>Pterygota</taxon>
        <taxon>Neoptera</taxon>
        <taxon>Polyneoptera</taxon>
        <taxon>Phasmatodea</taxon>
        <taxon>Timematodea</taxon>
        <taxon>Timematoidea</taxon>
        <taxon>Timematidae</taxon>
        <taxon>Timema</taxon>
    </lineage>
</organism>
<dbReference type="GO" id="GO:0005886">
    <property type="term" value="C:plasma membrane"/>
    <property type="evidence" value="ECO:0007669"/>
    <property type="project" value="TreeGrafter"/>
</dbReference>
<name>A0A7R9GRX6_TIMCR</name>
<dbReference type="PANTHER" id="PTHR11003">
    <property type="entry name" value="POTASSIUM CHANNEL, SUBFAMILY K"/>
    <property type="match status" value="1"/>
</dbReference>
<evidence type="ECO:0000256" key="4">
    <source>
        <dbReference type="ARBA" id="ARBA00023136"/>
    </source>
</evidence>
<evidence type="ECO:0000313" key="6">
    <source>
        <dbReference type="EMBL" id="CAD7394458.1"/>
    </source>
</evidence>
<dbReference type="GO" id="GO:0015271">
    <property type="term" value="F:outward rectifier potassium channel activity"/>
    <property type="evidence" value="ECO:0007669"/>
    <property type="project" value="TreeGrafter"/>
</dbReference>
<dbReference type="GO" id="GO:0022841">
    <property type="term" value="F:potassium ion leak channel activity"/>
    <property type="evidence" value="ECO:0007669"/>
    <property type="project" value="TreeGrafter"/>
</dbReference>
<feature type="transmembrane region" description="Helical" evidence="5">
    <location>
        <begin position="158"/>
        <end position="180"/>
    </location>
</feature>
<dbReference type="GO" id="GO:0030322">
    <property type="term" value="P:stabilization of membrane potential"/>
    <property type="evidence" value="ECO:0007669"/>
    <property type="project" value="TreeGrafter"/>
</dbReference>
<evidence type="ECO:0000256" key="3">
    <source>
        <dbReference type="ARBA" id="ARBA00022989"/>
    </source>
</evidence>
<evidence type="ECO:0000256" key="1">
    <source>
        <dbReference type="ARBA" id="ARBA00004141"/>
    </source>
</evidence>
<evidence type="ECO:0000256" key="5">
    <source>
        <dbReference type="SAM" id="Phobius"/>
    </source>
</evidence>
<feature type="transmembrane region" description="Helical" evidence="5">
    <location>
        <begin position="20"/>
        <end position="52"/>
    </location>
</feature>
<dbReference type="EMBL" id="OC316970">
    <property type="protein sequence ID" value="CAD7394458.1"/>
    <property type="molecule type" value="Genomic_DNA"/>
</dbReference>